<dbReference type="Proteomes" id="UP000014605">
    <property type="component" value="Unassembled WGS sequence"/>
</dbReference>
<sequence length="97" mass="10938">MEHIFLPNQRSIILQGLEKDASRTLSNEMLQRLLKTYGHTVSLADVNTLINWLEVRGFVMAERLSDKGLVLAHLTRAGLDVALGYCRVEGIEPPFMD</sequence>
<evidence type="ECO:0008006" key="3">
    <source>
        <dbReference type="Google" id="ProtNLM"/>
    </source>
</evidence>
<reference evidence="1 2" key="1">
    <citation type="submission" date="2013-04" db="EMBL/GenBank/DDBJ databases">
        <title>The Genome Sequence of Treponema vincentii F0403.</title>
        <authorList>
            <consortium name="The Broad Institute Genomics Platform"/>
            <person name="Earl A."/>
            <person name="Ward D."/>
            <person name="Feldgarden M."/>
            <person name="Gevers D."/>
            <person name="Leonetti C."/>
            <person name="Izard J."/>
            <person name="Walker B."/>
            <person name="Young S."/>
            <person name="Zeng Q."/>
            <person name="Gargeya S."/>
            <person name="Fitzgerald M."/>
            <person name="Haas B."/>
            <person name="Abouelleil A."/>
            <person name="Allen A.W."/>
            <person name="Alvarado L."/>
            <person name="Arachchi H.M."/>
            <person name="Berlin A.M."/>
            <person name="Chapman S.B."/>
            <person name="Gainer-Dewar J."/>
            <person name="Goldberg J."/>
            <person name="Griggs A."/>
            <person name="Gujja S."/>
            <person name="Hansen M."/>
            <person name="Howarth C."/>
            <person name="Imamovic A."/>
            <person name="Ireland A."/>
            <person name="Larimer J."/>
            <person name="McCowan C."/>
            <person name="Murphy C."/>
            <person name="Pearson M."/>
            <person name="Poon T.W."/>
            <person name="Priest M."/>
            <person name="Roberts A."/>
            <person name="Saif S."/>
            <person name="Shea T."/>
            <person name="Sisk P."/>
            <person name="Sykes S."/>
            <person name="Wortman J."/>
            <person name="Nusbaum C."/>
            <person name="Birren B."/>
        </authorList>
    </citation>
    <scope>NUCLEOTIDE SEQUENCE [LARGE SCALE GENOMIC DNA]</scope>
    <source>
        <strain evidence="1 2">F0403</strain>
    </source>
</reference>
<proteinExistence type="predicted"/>
<dbReference type="EMBL" id="ATFC01000001">
    <property type="protein sequence ID" value="EPF47802.1"/>
    <property type="molecule type" value="Genomic_DNA"/>
</dbReference>
<organism evidence="1 2">
    <name type="scientific">Treponema vincentii F0403</name>
    <dbReference type="NCBI Taxonomy" id="1125702"/>
    <lineage>
        <taxon>Bacteria</taxon>
        <taxon>Pseudomonadati</taxon>
        <taxon>Spirochaetota</taxon>
        <taxon>Spirochaetia</taxon>
        <taxon>Spirochaetales</taxon>
        <taxon>Treponemataceae</taxon>
        <taxon>Treponema</taxon>
    </lineage>
</organism>
<dbReference type="RefSeq" id="WP_016517709.1">
    <property type="nucleotide sequence ID" value="NZ_KE332512.1"/>
</dbReference>
<evidence type="ECO:0000313" key="1">
    <source>
        <dbReference type="EMBL" id="EPF47802.1"/>
    </source>
</evidence>
<dbReference type="HOGENOM" id="CLU_176097_1_1_12"/>
<name>S3LTJ4_9SPIR</name>
<keyword evidence="2" id="KW-1185">Reference proteome</keyword>
<comment type="caution">
    <text evidence="1">The sequence shown here is derived from an EMBL/GenBank/DDBJ whole genome shotgun (WGS) entry which is preliminary data.</text>
</comment>
<evidence type="ECO:0000313" key="2">
    <source>
        <dbReference type="Proteomes" id="UP000014605"/>
    </source>
</evidence>
<dbReference type="GeneID" id="301460279"/>
<accession>S3LTJ4</accession>
<protein>
    <recommendedName>
        <fullName evidence="3">ArsR family transcriptional regulator</fullName>
    </recommendedName>
</protein>
<dbReference type="PATRIC" id="fig|1125702.3.peg.61"/>
<dbReference type="AlphaFoldDB" id="S3LTJ4"/>
<gene>
    <name evidence="1" type="ORF">HMPREF1222_00061</name>
</gene>